<reference evidence="13" key="1">
    <citation type="submission" date="2025-08" db="UniProtKB">
        <authorList>
            <consortium name="RefSeq"/>
        </authorList>
    </citation>
    <scope>IDENTIFICATION</scope>
    <source>
        <tissue evidence="13">Sperm</tissue>
    </source>
</reference>
<evidence type="ECO:0000256" key="7">
    <source>
        <dbReference type="ARBA" id="ARBA00023180"/>
    </source>
</evidence>
<dbReference type="RefSeq" id="XP_032804543.1">
    <property type="nucleotide sequence ID" value="XM_032948652.1"/>
</dbReference>
<dbReference type="PANTHER" id="PTHR12308">
    <property type="entry name" value="ANOCTAMIN"/>
    <property type="match status" value="1"/>
</dbReference>
<gene>
    <name evidence="13" type="primary">LOC116939820</name>
</gene>
<comment type="similarity">
    <text evidence="2 8">Belongs to the anoctamin family.</text>
</comment>
<evidence type="ECO:0000259" key="11">
    <source>
        <dbReference type="Pfam" id="PF16178"/>
    </source>
</evidence>
<feature type="transmembrane region" description="Helical" evidence="8">
    <location>
        <begin position="228"/>
        <end position="245"/>
    </location>
</feature>
<organism evidence="12 13">
    <name type="scientific">Petromyzon marinus</name>
    <name type="common">Sea lamprey</name>
    <dbReference type="NCBI Taxonomy" id="7757"/>
    <lineage>
        <taxon>Eukaryota</taxon>
        <taxon>Metazoa</taxon>
        <taxon>Chordata</taxon>
        <taxon>Craniata</taxon>
        <taxon>Vertebrata</taxon>
        <taxon>Cyclostomata</taxon>
        <taxon>Hyperoartia</taxon>
        <taxon>Petromyzontiformes</taxon>
        <taxon>Petromyzontidae</taxon>
        <taxon>Petromyzon</taxon>
    </lineage>
</organism>
<dbReference type="GO" id="GO:0005254">
    <property type="term" value="F:chloride channel activity"/>
    <property type="evidence" value="ECO:0007669"/>
    <property type="project" value="TreeGrafter"/>
</dbReference>
<dbReference type="Pfam" id="PF16178">
    <property type="entry name" value="Anoct_dimer"/>
    <property type="match status" value="1"/>
</dbReference>
<sequence length="811" mass="94010">MPTKKVFEMKQSSGVLHGLGARINHALQPNVPHSQEALSQKKLSFPFSRDKQKLFDIKSEDSFFDSATRSRIVFEILKRVKCTKGPYKMGITSLIANGVYTSAFPLHDGELHGSEVNDRKLLHDEWASYNKFYKYQPLELIKKYFGEKIGLYFAWLGVYTQMLIPPSVVGIAVFLYGWLAAEKDIPGFETCVIGQNITMCPTCDKLCKYKRLSENCDRVRSSHLFDNITTVLFSIFMALWATTFLEHWKRIETRLNYTWDLNGMEESEQQLRPEYEAKLLEKKRKVDIKLAKTQKLQEPSKDLHNNRWKNKAETIMTGSRMTEEYGLSWRDQLPSFLINCSCILFMVLLSFAIVVGMIFYRITMNVLLANSTDPYLKSNRSAIIMATAFLINLVIILILDEIYGSIARWLTVIEVPKTEEEFETRLIFKSFMLKFVNSYTSIIYVAFLKGRITGYPKKYYYILPNYRMEECAPGGCLQELALQLCIIMLGKQLLQNNLFEVGIPKIKKLCRYLHKKDHHKKASHLKEEDGMELGCKDYELEPFTGLNPEYMEMVIQFGFVTLFVASFPLAPFFALLNNVIEIRLDGKKFVTELRRPTAVRAKDIGTWYVILNGVAKLAVIINALVIALTSDFVPRLIYMYFYSPDGSLRGYVNYTLSYFNVSDYAPGIIIESNYTLCRFRDYLEPPWSDHPYQYTKTYWIILAGRLAFVIIFQNLVMFLSNMLDWIIEDIPSDIEDCMKKEKLYLVNVFLKEEQDKMQLLESLIGKNKDNCKSSSSTRSSVRQLQEVQQKERSNSHKSLHGFQLSKRISKE</sequence>
<evidence type="ECO:0000313" key="12">
    <source>
        <dbReference type="Proteomes" id="UP001318040"/>
    </source>
</evidence>
<feature type="transmembrane region" description="Helical" evidence="8">
    <location>
        <begin position="336"/>
        <end position="362"/>
    </location>
</feature>
<evidence type="ECO:0000313" key="13">
    <source>
        <dbReference type="RefSeq" id="XP_032804543.1"/>
    </source>
</evidence>
<comment type="subcellular location">
    <subcellularLocation>
        <location evidence="1">Cell membrane</location>
        <topology evidence="1">Multi-pass membrane protein</topology>
    </subcellularLocation>
    <subcellularLocation>
        <location evidence="8">Membrane</location>
        <topology evidence="8">Multi-pass membrane protein</topology>
    </subcellularLocation>
</comment>
<keyword evidence="3" id="KW-1003">Cell membrane</keyword>
<feature type="transmembrane region" description="Helical" evidence="8">
    <location>
        <begin position="553"/>
        <end position="576"/>
    </location>
</feature>
<evidence type="ECO:0000259" key="10">
    <source>
        <dbReference type="Pfam" id="PF04547"/>
    </source>
</evidence>
<protein>
    <recommendedName>
        <fullName evidence="8">Anoctamin</fullName>
    </recommendedName>
</protein>
<dbReference type="InterPro" id="IPR049452">
    <property type="entry name" value="Anoctamin_TM"/>
</dbReference>
<accession>A0AAJ7STV6</accession>
<dbReference type="PANTHER" id="PTHR12308:SF82">
    <property type="entry name" value="ANOCTAMIN-1-LIKE ISOFORM X2"/>
    <property type="match status" value="1"/>
</dbReference>
<dbReference type="InterPro" id="IPR007632">
    <property type="entry name" value="Anoctamin"/>
</dbReference>
<keyword evidence="7" id="KW-0325">Glycoprotein</keyword>
<dbReference type="Pfam" id="PF04547">
    <property type="entry name" value="Anoctamin"/>
    <property type="match status" value="1"/>
</dbReference>
<feature type="transmembrane region" description="Helical" evidence="8">
    <location>
        <begin position="152"/>
        <end position="179"/>
    </location>
</feature>
<feature type="transmembrane region" description="Helical" evidence="8">
    <location>
        <begin position="426"/>
        <end position="447"/>
    </location>
</feature>
<evidence type="ECO:0000256" key="1">
    <source>
        <dbReference type="ARBA" id="ARBA00004651"/>
    </source>
</evidence>
<feature type="transmembrane region" description="Helical" evidence="8">
    <location>
        <begin position="604"/>
        <end position="629"/>
    </location>
</feature>
<dbReference type="AlphaFoldDB" id="A0AAJ7STV6"/>
<evidence type="ECO:0000256" key="4">
    <source>
        <dbReference type="ARBA" id="ARBA00022692"/>
    </source>
</evidence>
<evidence type="ECO:0000256" key="5">
    <source>
        <dbReference type="ARBA" id="ARBA00022989"/>
    </source>
</evidence>
<feature type="transmembrane region" description="Helical" evidence="8">
    <location>
        <begin position="382"/>
        <end position="399"/>
    </location>
</feature>
<dbReference type="GO" id="GO:0005886">
    <property type="term" value="C:plasma membrane"/>
    <property type="evidence" value="ECO:0007669"/>
    <property type="project" value="UniProtKB-SubCell"/>
</dbReference>
<feature type="region of interest" description="Disordered" evidence="9">
    <location>
        <begin position="768"/>
        <end position="811"/>
    </location>
</feature>
<proteinExistence type="inferred from homology"/>
<dbReference type="Proteomes" id="UP001318040">
    <property type="component" value="Chromosome 7"/>
</dbReference>
<evidence type="ECO:0000256" key="9">
    <source>
        <dbReference type="SAM" id="MobiDB-lite"/>
    </source>
</evidence>
<dbReference type="InterPro" id="IPR032394">
    <property type="entry name" value="Anoct_dimer"/>
</dbReference>
<name>A0AAJ7STV6_PETMA</name>
<evidence type="ECO:0000256" key="8">
    <source>
        <dbReference type="RuleBase" id="RU280814"/>
    </source>
</evidence>
<dbReference type="GO" id="GO:0046983">
    <property type="term" value="F:protein dimerization activity"/>
    <property type="evidence" value="ECO:0007669"/>
    <property type="project" value="InterPro"/>
</dbReference>
<evidence type="ECO:0000256" key="3">
    <source>
        <dbReference type="ARBA" id="ARBA00022475"/>
    </source>
</evidence>
<feature type="domain" description="Anoctamin dimerisation" evidence="11">
    <location>
        <begin position="29"/>
        <end position="138"/>
    </location>
</feature>
<feature type="domain" description="Anoctamin transmembrane" evidence="10">
    <location>
        <begin position="141"/>
        <end position="741"/>
    </location>
</feature>
<keyword evidence="12" id="KW-1185">Reference proteome</keyword>
<keyword evidence="4 8" id="KW-0812">Transmembrane</keyword>
<feature type="transmembrane region" description="Helical" evidence="8">
    <location>
        <begin position="698"/>
        <end position="719"/>
    </location>
</feature>
<keyword evidence="5 8" id="KW-1133">Transmembrane helix</keyword>
<dbReference type="KEGG" id="pmrn:116939820"/>
<keyword evidence="6 8" id="KW-0472">Membrane</keyword>
<evidence type="ECO:0000256" key="6">
    <source>
        <dbReference type="ARBA" id="ARBA00023136"/>
    </source>
</evidence>
<evidence type="ECO:0000256" key="2">
    <source>
        <dbReference type="ARBA" id="ARBA00009671"/>
    </source>
</evidence>